<name>A0ABV9DAG9_9MICO</name>
<proteinExistence type="predicted"/>
<dbReference type="InterPro" id="IPR008928">
    <property type="entry name" value="6-hairpin_glycosidase_sf"/>
</dbReference>
<protein>
    <submittedName>
        <fullName evidence="3">Thioredoxin domain-containing protein</fullName>
    </submittedName>
</protein>
<gene>
    <name evidence="3" type="ORF">ACFO3F_08905</name>
</gene>
<dbReference type="CDD" id="cd02955">
    <property type="entry name" value="SSP411"/>
    <property type="match status" value="1"/>
</dbReference>
<dbReference type="RefSeq" id="WP_122823819.1">
    <property type="nucleotide sequence ID" value="NZ_CP033325.1"/>
</dbReference>
<evidence type="ECO:0000259" key="2">
    <source>
        <dbReference type="Pfam" id="PF03190"/>
    </source>
</evidence>
<dbReference type="Proteomes" id="UP001595955">
    <property type="component" value="Unassembled WGS sequence"/>
</dbReference>
<comment type="caution">
    <text evidence="3">The sequence shown here is derived from an EMBL/GenBank/DDBJ whole genome shotgun (WGS) entry which is preliminary data.</text>
</comment>
<dbReference type="Gene3D" id="3.40.30.10">
    <property type="entry name" value="Glutaredoxin"/>
    <property type="match status" value="1"/>
</dbReference>
<feature type="domain" description="Spermatogenesis-associated protein 20-like TRX" evidence="2">
    <location>
        <begin position="2"/>
        <end position="162"/>
    </location>
</feature>
<evidence type="ECO:0000313" key="3">
    <source>
        <dbReference type="EMBL" id="MFC4555366.1"/>
    </source>
</evidence>
<dbReference type="PIRSF" id="PIRSF006402">
    <property type="entry name" value="UCP006402_thioredoxin"/>
    <property type="match status" value="1"/>
</dbReference>
<feature type="compositionally biased region" description="Polar residues" evidence="1">
    <location>
        <begin position="641"/>
        <end position="650"/>
    </location>
</feature>
<dbReference type="InterPro" id="IPR036249">
    <property type="entry name" value="Thioredoxin-like_sf"/>
</dbReference>
<reference evidence="4" key="1">
    <citation type="journal article" date="2019" name="Int. J. Syst. Evol. Microbiol.">
        <title>The Global Catalogue of Microorganisms (GCM) 10K type strain sequencing project: providing services to taxonomists for standard genome sequencing and annotation.</title>
        <authorList>
            <consortium name="The Broad Institute Genomics Platform"/>
            <consortium name="The Broad Institute Genome Sequencing Center for Infectious Disease"/>
            <person name="Wu L."/>
            <person name="Ma J."/>
        </authorList>
    </citation>
    <scope>NUCLEOTIDE SEQUENCE [LARGE SCALE GENOMIC DNA]</scope>
    <source>
        <strain evidence="4">JCM 3369</strain>
    </source>
</reference>
<keyword evidence="4" id="KW-1185">Reference proteome</keyword>
<evidence type="ECO:0000256" key="1">
    <source>
        <dbReference type="SAM" id="MobiDB-lite"/>
    </source>
</evidence>
<evidence type="ECO:0000313" key="4">
    <source>
        <dbReference type="Proteomes" id="UP001595955"/>
    </source>
</evidence>
<dbReference type="PANTHER" id="PTHR42899">
    <property type="entry name" value="SPERMATOGENESIS-ASSOCIATED PROTEIN 20"/>
    <property type="match status" value="1"/>
</dbReference>
<dbReference type="InterPro" id="IPR024705">
    <property type="entry name" value="Ssp411"/>
</dbReference>
<dbReference type="PANTHER" id="PTHR42899:SF1">
    <property type="entry name" value="SPERMATOGENESIS-ASSOCIATED PROTEIN 20"/>
    <property type="match status" value="1"/>
</dbReference>
<organism evidence="3 4">
    <name type="scientific">Georgenia faecalis</name>
    <dbReference type="NCBI Taxonomy" id="2483799"/>
    <lineage>
        <taxon>Bacteria</taxon>
        <taxon>Bacillati</taxon>
        <taxon>Actinomycetota</taxon>
        <taxon>Actinomycetes</taxon>
        <taxon>Micrococcales</taxon>
        <taxon>Bogoriellaceae</taxon>
        <taxon>Georgenia</taxon>
    </lineage>
</organism>
<feature type="compositionally biased region" description="Low complexity" evidence="1">
    <location>
        <begin position="630"/>
        <end position="640"/>
    </location>
</feature>
<dbReference type="EMBL" id="JBHSGF010000005">
    <property type="protein sequence ID" value="MFC4555366.1"/>
    <property type="molecule type" value="Genomic_DNA"/>
</dbReference>
<sequence>MTNRLADATSPYLLQHKDNPVDWYEWGEEAFAEAKRRDVPLLVSVGYAACHWCHVMAHESFEDPAVAAVMNEQFVNVKVDREERPDVDAVYMSATQAMTGHGGWPMTVFATPEGEPFFCGTYFPPRPVQGMPAFPQVLEAVDRAWRENNEGVLSSARDISAHVAGMSGRGLSSAGLALDENTTARALSALQSSYDADRGGFGGAPKFPPSMLCEWLLRRGARTGDARTLDWAASTLDAMARGGMYDQLAGGFARYSVDADWVVPHFEKMLYDNALLLRVYLHWWRQTGAPLGRTVATETAEWLLAELRTPEGAFASSLDADSDGEEGAFYVWTPDQIRAELGDEDGAWAAHLWGVTDTGTFEHGRSVLQLQEDPDDAERYALVRATLHAARERRNRPGLDDKVVAAWNGLVIAALAEAGALLDRPEWVRAAEEAADLVLSLHDAGGRLVRTSRNGVAGTSAAVLEDYANMAEGLLALYAVTGTERHALAAGRLLDVVLDHFGGEDGAFYDTSDDETDAVLARIHRPRDPADGPTPSGHAAAAGALLTYGALMGSLRHTEAAQAALDHVAPIAMAYPRAAGWALAVAEAALDGPREVAVVGPADDPGTHQLHLTALRSSAPGLVIALGDGSAAGADGDTSGQDVSAETPRQQVSLLEGRPLVDGKPTAYVCRGFVCELPTTDPEALAGQL</sequence>
<dbReference type="InterPro" id="IPR004879">
    <property type="entry name" value="Ssp411-like_TRX"/>
</dbReference>
<feature type="region of interest" description="Disordered" evidence="1">
    <location>
        <begin position="630"/>
        <end position="650"/>
    </location>
</feature>
<dbReference type="SUPFAM" id="SSF48208">
    <property type="entry name" value="Six-hairpin glycosidases"/>
    <property type="match status" value="1"/>
</dbReference>
<accession>A0ABV9DAG9</accession>
<dbReference type="Pfam" id="PF03190">
    <property type="entry name" value="Thioredox_DsbH"/>
    <property type="match status" value="1"/>
</dbReference>
<dbReference type="SUPFAM" id="SSF52833">
    <property type="entry name" value="Thioredoxin-like"/>
    <property type="match status" value="1"/>
</dbReference>